<organism evidence="2 3">
    <name type="scientific">Penicillium flavigenum</name>
    <dbReference type="NCBI Taxonomy" id="254877"/>
    <lineage>
        <taxon>Eukaryota</taxon>
        <taxon>Fungi</taxon>
        <taxon>Dikarya</taxon>
        <taxon>Ascomycota</taxon>
        <taxon>Pezizomycotina</taxon>
        <taxon>Eurotiomycetes</taxon>
        <taxon>Eurotiomycetidae</taxon>
        <taxon>Eurotiales</taxon>
        <taxon>Aspergillaceae</taxon>
        <taxon>Penicillium</taxon>
    </lineage>
</organism>
<dbReference type="Proteomes" id="UP000191342">
    <property type="component" value="Unassembled WGS sequence"/>
</dbReference>
<comment type="caution">
    <text evidence="2">The sequence shown here is derived from an EMBL/GenBank/DDBJ whole genome shotgun (WGS) entry which is preliminary data.</text>
</comment>
<evidence type="ECO:0000313" key="3">
    <source>
        <dbReference type="Proteomes" id="UP000191342"/>
    </source>
</evidence>
<dbReference type="EMBL" id="MLQL01000015">
    <property type="protein sequence ID" value="OQE20842.1"/>
    <property type="molecule type" value="Genomic_DNA"/>
</dbReference>
<accession>A0A1V6T3K2</accession>
<feature type="compositionally biased region" description="Basic and acidic residues" evidence="1">
    <location>
        <begin position="32"/>
        <end position="42"/>
    </location>
</feature>
<evidence type="ECO:0000313" key="2">
    <source>
        <dbReference type="EMBL" id="OQE20842.1"/>
    </source>
</evidence>
<reference evidence="3" key="1">
    <citation type="journal article" date="2017" name="Nat. Microbiol.">
        <title>Global analysis of biosynthetic gene clusters reveals vast potential of secondary metabolite production in Penicillium species.</title>
        <authorList>
            <person name="Nielsen J.C."/>
            <person name="Grijseels S."/>
            <person name="Prigent S."/>
            <person name="Ji B."/>
            <person name="Dainat J."/>
            <person name="Nielsen K.F."/>
            <person name="Frisvad J.C."/>
            <person name="Workman M."/>
            <person name="Nielsen J."/>
        </authorList>
    </citation>
    <scope>NUCLEOTIDE SEQUENCE [LARGE SCALE GENOMIC DNA]</scope>
    <source>
        <strain evidence="3">IBT 14082</strain>
    </source>
</reference>
<feature type="region of interest" description="Disordered" evidence="1">
    <location>
        <begin position="1"/>
        <end position="57"/>
    </location>
</feature>
<name>A0A1V6T3K2_9EURO</name>
<dbReference type="AlphaFoldDB" id="A0A1V6T3K2"/>
<protein>
    <submittedName>
        <fullName evidence="2">Uncharacterized protein</fullName>
    </submittedName>
</protein>
<gene>
    <name evidence="2" type="ORF">PENFLA_c015G10162</name>
</gene>
<evidence type="ECO:0000256" key="1">
    <source>
        <dbReference type="SAM" id="MobiDB-lite"/>
    </source>
</evidence>
<keyword evidence="3" id="KW-1185">Reference proteome</keyword>
<proteinExistence type="predicted"/>
<sequence>MDPAPGTKLLRVGPAPKHSIDNNDSHSYPSPSEKREDEDKQATNDTFEDDRVLEADD</sequence>